<feature type="transmembrane region" description="Helical" evidence="4">
    <location>
        <begin position="9"/>
        <end position="28"/>
    </location>
</feature>
<keyword evidence="3" id="KW-0902">Two-component regulatory system</keyword>
<feature type="transmembrane region" description="Helical" evidence="4">
    <location>
        <begin position="135"/>
        <end position="155"/>
    </location>
</feature>
<dbReference type="Gene3D" id="3.30.565.10">
    <property type="entry name" value="Histidine kinase-like ATPase, C-terminal domain"/>
    <property type="match status" value="1"/>
</dbReference>
<dbReference type="Gene3D" id="1.20.5.1930">
    <property type="match status" value="1"/>
</dbReference>
<reference evidence="6 7" key="1">
    <citation type="submission" date="2021-01" db="EMBL/GenBank/DDBJ databases">
        <title>Actinoplanes sp. nov. LDG1-01 isolated from lichen.</title>
        <authorList>
            <person name="Saeng-In P."/>
            <person name="Phongsopitanun W."/>
            <person name="Kanchanasin P."/>
            <person name="Yuki M."/>
            <person name="Kudo T."/>
            <person name="Ohkuma M."/>
            <person name="Tanasupawat S."/>
        </authorList>
    </citation>
    <scope>NUCLEOTIDE SEQUENCE [LARGE SCALE GENOMIC DNA]</scope>
    <source>
        <strain evidence="6 7">LDG1-01</strain>
    </source>
</reference>
<dbReference type="CDD" id="cd16917">
    <property type="entry name" value="HATPase_UhpB-NarQ-NarX-like"/>
    <property type="match status" value="1"/>
</dbReference>
<proteinExistence type="predicted"/>
<dbReference type="RefSeq" id="WP_202994247.1">
    <property type="nucleotide sequence ID" value="NZ_JAENHO010000007.1"/>
</dbReference>
<evidence type="ECO:0000259" key="5">
    <source>
        <dbReference type="Pfam" id="PF07730"/>
    </source>
</evidence>
<feature type="transmembrane region" description="Helical" evidence="4">
    <location>
        <begin position="243"/>
        <end position="261"/>
    </location>
</feature>
<evidence type="ECO:0000256" key="2">
    <source>
        <dbReference type="ARBA" id="ARBA00022777"/>
    </source>
</evidence>
<dbReference type="Proteomes" id="UP000598996">
    <property type="component" value="Unassembled WGS sequence"/>
</dbReference>
<evidence type="ECO:0000256" key="4">
    <source>
        <dbReference type="SAM" id="Phobius"/>
    </source>
</evidence>
<dbReference type="InterPro" id="IPR011712">
    <property type="entry name" value="Sig_transdc_His_kin_sub3_dim/P"/>
</dbReference>
<dbReference type="PANTHER" id="PTHR24421:SF63">
    <property type="entry name" value="SENSOR HISTIDINE KINASE DESK"/>
    <property type="match status" value="1"/>
</dbReference>
<organism evidence="6 7">
    <name type="scientific">Paractinoplanes lichenicola</name>
    <dbReference type="NCBI Taxonomy" id="2802976"/>
    <lineage>
        <taxon>Bacteria</taxon>
        <taxon>Bacillati</taxon>
        <taxon>Actinomycetota</taxon>
        <taxon>Actinomycetes</taxon>
        <taxon>Micromonosporales</taxon>
        <taxon>Micromonosporaceae</taxon>
        <taxon>Paractinoplanes</taxon>
    </lineage>
</organism>
<gene>
    <name evidence="6" type="ORF">JKJ07_25280</name>
</gene>
<feature type="domain" description="Signal transduction histidine kinase subgroup 3 dimerisation and phosphoacceptor" evidence="5">
    <location>
        <begin position="407"/>
        <end position="458"/>
    </location>
</feature>
<feature type="transmembrane region" description="Helical" evidence="4">
    <location>
        <begin position="299"/>
        <end position="320"/>
    </location>
</feature>
<sequence length="586" mass="63068">MESTRAARVVVDTLIVATCVSAGAYVLMGHEWRPALVAAVLLLSALAAVQLWFSRASERLHTRRAYGLLALQAGLCCLPVLYFGYSWLALPSLTAATALLVLRPRWSVPLLLVVGCGTMAYAWHVQGEVRWSDPLSMVVFMLHVYGFTRLGLLVADLHRTRRALGEAAVAEERLRFARELQARLATSLRTIEARARQRPAAVAELVTIARTALAGMREFAQSYREPPPAGPLLTAPRVWFADGLLYGLLGLWLTGMIVILLERRDWSVATALGIACSVACIGLQAGWLSRPDRVRPARFALVAQAAVVLMPMVVVDGWAVSGRGQLAGSCLLVLRGAYGWAAFAAVVVVDGVWRLSRGPAHLGEQVTFFTGTIVIGLAVYAMTWNARLVRDLVRLRADLARAAVAAERMRFARDLHDLLGLSLFSISLKAQLARRLPAEAADAELAEIAGIARTARAEIDLVTAGDRELDLDDELRAARAMLPAADITADPPPLPPEIQTVLATVLREGVTNVIRHGDARTCSIRLFEKDGVATLDIVNDAARPGGDPPGAGLTNLAERVAALDGTFQAGPTAGSRFRLHVSVAVP</sequence>
<evidence type="ECO:0000313" key="6">
    <source>
        <dbReference type="EMBL" id="MBL7257619.1"/>
    </source>
</evidence>
<evidence type="ECO:0000256" key="3">
    <source>
        <dbReference type="ARBA" id="ARBA00023012"/>
    </source>
</evidence>
<dbReference type="SUPFAM" id="SSF55874">
    <property type="entry name" value="ATPase domain of HSP90 chaperone/DNA topoisomerase II/histidine kinase"/>
    <property type="match status" value="1"/>
</dbReference>
<evidence type="ECO:0000313" key="7">
    <source>
        <dbReference type="Proteomes" id="UP000598996"/>
    </source>
</evidence>
<feature type="transmembrane region" description="Helical" evidence="4">
    <location>
        <begin position="365"/>
        <end position="386"/>
    </location>
</feature>
<feature type="transmembrane region" description="Helical" evidence="4">
    <location>
        <begin position="34"/>
        <end position="53"/>
    </location>
</feature>
<comment type="caution">
    <text evidence="6">The sequence shown here is derived from an EMBL/GenBank/DDBJ whole genome shotgun (WGS) entry which is preliminary data.</text>
</comment>
<protein>
    <recommendedName>
        <fullName evidence="5">Signal transduction histidine kinase subgroup 3 dimerisation and phosphoacceptor domain-containing protein</fullName>
    </recommendedName>
</protein>
<name>A0ABS1VT32_9ACTN</name>
<keyword evidence="1" id="KW-0808">Transferase</keyword>
<feature type="transmembrane region" description="Helical" evidence="4">
    <location>
        <begin position="332"/>
        <end position="353"/>
    </location>
</feature>
<feature type="transmembrane region" description="Helical" evidence="4">
    <location>
        <begin position="105"/>
        <end position="123"/>
    </location>
</feature>
<dbReference type="Pfam" id="PF07730">
    <property type="entry name" value="HisKA_3"/>
    <property type="match status" value="1"/>
</dbReference>
<feature type="transmembrane region" description="Helical" evidence="4">
    <location>
        <begin position="65"/>
        <end position="85"/>
    </location>
</feature>
<keyword evidence="7" id="KW-1185">Reference proteome</keyword>
<dbReference type="InterPro" id="IPR050482">
    <property type="entry name" value="Sensor_HK_TwoCompSys"/>
</dbReference>
<dbReference type="EMBL" id="JAENHO010000007">
    <property type="protein sequence ID" value="MBL7257619.1"/>
    <property type="molecule type" value="Genomic_DNA"/>
</dbReference>
<evidence type="ECO:0000256" key="1">
    <source>
        <dbReference type="ARBA" id="ARBA00022679"/>
    </source>
</evidence>
<feature type="transmembrane region" description="Helical" evidence="4">
    <location>
        <begin position="268"/>
        <end position="287"/>
    </location>
</feature>
<keyword evidence="4" id="KW-1133">Transmembrane helix</keyword>
<dbReference type="PANTHER" id="PTHR24421">
    <property type="entry name" value="NITRATE/NITRITE SENSOR PROTEIN NARX-RELATED"/>
    <property type="match status" value="1"/>
</dbReference>
<keyword evidence="4" id="KW-0812">Transmembrane</keyword>
<keyword evidence="2" id="KW-0418">Kinase</keyword>
<dbReference type="InterPro" id="IPR036890">
    <property type="entry name" value="HATPase_C_sf"/>
</dbReference>
<keyword evidence="4" id="KW-0472">Membrane</keyword>
<accession>A0ABS1VT32</accession>